<evidence type="ECO:0000256" key="2">
    <source>
        <dbReference type="ARBA" id="ARBA00022771"/>
    </source>
</evidence>
<dbReference type="GO" id="GO:0140082">
    <property type="term" value="F:SUMO-ubiquitin ligase activity"/>
    <property type="evidence" value="ECO:0007669"/>
    <property type="project" value="TreeGrafter"/>
</dbReference>
<comment type="caution">
    <text evidence="6">The sequence shown here is derived from an EMBL/GenBank/DDBJ whole genome shotgun (WGS) entry which is preliminary data.</text>
</comment>
<dbReference type="AlphaFoldDB" id="A0A2K3JS96"/>
<dbReference type="Pfam" id="PF13923">
    <property type="entry name" value="zf-C3HC4_2"/>
    <property type="match status" value="1"/>
</dbReference>
<gene>
    <name evidence="6" type="ORF">L195_g050108</name>
</gene>
<evidence type="ECO:0000256" key="1">
    <source>
        <dbReference type="ARBA" id="ARBA00022723"/>
    </source>
</evidence>
<reference evidence="6 7" key="2">
    <citation type="journal article" date="2017" name="Front. Plant Sci.">
        <title>Gene Classification and Mining of Molecular Markers Useful in Red Clover (Trifolium pratense) Breeding.</title>
        <authorList>
            <person name="Istvanek J."/>
            <person name="Dluhosova J."/>
            <person name="Dluhos P."/>
            <person name="Patkova L."/>
            <person name="Nedelnik J."/>
            <person name="Repkova J."/>
        </authorList>
    </citation>
    <scope>NUCLEOTIDE SEQUENCE [LARGE SCALE GENOMIC DNA]</scope>
    <source>
        <strain evidence="7">cv. Tatra</strain>
        <tissue evidence="6">Young leaves</tissue>
    </source>
</reference>
<keyword evidence="2 4" id="KW-0863">Zinc-finger</keyword>
<dbReference type="EMBL" id="ASHM01075423">
    <property type="protein sequence ID" value="PNX56878.1"/>
    <property type="molecule type" value="Genomic_DNA"/>
</dbReference>
<dbReference type="InterPro" id="IPR049627">
    <property type="entry name" value="SLX8"/>
</dbReference>
<dbReference type="STRING" id="57577.A0A2K3JS96"/>
<dbReference type="Gene3D" id="3.30.40.10">
    <property type="entry name" value="Zinc/RING finger domain, C3HC4 (zinc finger)"/>
    <property type="match status" value="1"/>
</dbReference>
<dbReference type="SUPFAM" id="SSF57850">
    <property type="entry name" value="RING/U-box"/>
    <property type="match status" value="1"/>
</dbReference>
<dbReference type="GO" id="GO:0032183">
    <property type="term" value="F:SUMO binding"/>
    <property type="evidence" value="ECO:0007669"/>
    <property type="project" value="TreeGrafter"/>
</dbReference>
<dbReference type="PROSITE" id="PS50089">
    <property type="entry name" value="ZF_RING_2"/>
    <property type="match status" value="1"/>
</dbReference>
<dbReference type="GO" id="GO:0033768">
    <property type="term" value="C:SUMO-targeted ubiquitin ligase complex"/>
    <property type="evidence" value="ECO:0007669"/>
    <property type="project" value="TreeGrafter"/>
</dbReference>
<proteinExistence type="predicted"/>
<protein>
    <submittedName>
        <fullName evidence="6">E3 ubiquitin-protein ligase rnf4-like protein</fullName>
    </submittedName>
</protein>
<dbReference type="SMART" id="SM00184">
    <property type="entry name" value="RING"/>
    <property type="match status" value="1"/>
</dbReference>
<accession>A0A2K3JS96</accession>
<evidence type="ECO:0000259" key="5">
    <source>
        <dbReference type="PROSITE" id="PS50089"/>
    </source>
</evidence>
<organism evidence="6 7">
    <name type="scientific">Trifolium pratense</name>
    <name type="common">Red clover</name>
    <dbReference type="NCBI Taxonomy" id="57577"/>
    <lineage>
        <taxon>Eukaryota</taxon>
        <taxon>Viridiplantae</taxon>
        <taxon>Streptophyta</taxon>
        <taxon>Embryophyta</taxon>
        <taxon>Tracheophyta</taxon>
        <taxon>Spermatophyta</taxon>
        <taxon>Magnoliopsida</taxon>
        <taxon>eudicotyledons</taxon>
        <taxon>Gunneridae</taxon>
        <taxon>Pentapetalae</taxon>
        <taxon>rosids</taxon>
        <taxon>fabids</taxon>
        <taxon>Fabales</taxon>
        <taxon>Fabaceae</taxon>
        <taxon>Papilionoideae</taxon>
        <taxon>50 kb inversion clade</taxon>
        <taxon>NPAAA clade</taxon>
        <taxon>Hologalegina</taxon>
        <taxon>IRL clade</taxon>
        <taxon>Trifolieae</taxon>
        <taxon>Trifolium</taxon>
    </lineage>
</organism>
<dbReference type="GO" id="GO:0008270">
    <property type="term" value="F:zinc ion binding"/>
    <property type="evidence" value="ECO:0007669"/>
    <property type="project" value="UniProtKB-KW"/>
</dbReference>
<feature type="non-terminal residue" evidence="6">
    <location>
        <position position="117"/>
    </location>
</feature>
<dbReference type="InterPro" id="IPR017907">
    <property type="entry name" value="Znf_RING_CS"/>
</dbReference>
<dbReference type="InterPro" id="IPR001841">
    <property type="entry name" value="Znf_RING"/>
</dbReference>
<evidence type="ECO:0000313" key="6">
    <source>
        <dbReference type="EMBL" id="PNX56878.1"/>
    </source>
</evidence>
<feature type="domain" description="RING-type" evidence="5">
    <location>
        <begin position="58"/>
        <end position="95"/>
    </location>
</feature>
<keyword evidence="3" id="KW-0862">Zinc</keyword>
<dbReference type="InterPro" id="IPR013083">
    <property type="entry name" value="Znf_RING/FYVE/PHD"/>
</dbReference>
<evidence type="ECO:0000256" key="3">
    <source>
        <dbReference type="ARBA" id="ARBA00022833"/>
    </source>
</evidence>
<keyword evidence="1" id="KW-0479">Metal-binding</keyword>
<sequence length="117" mass="13045">MATYFMHDREDRDNTFQPIDAIYIDLEEGSGTSEVIENATKEPENQTPEPPKEPNITCPICMHPTVEEMTTRCGHIFCGKCIIPALMARRKCPTCGKNATTKGLVRVFLPSSGIIDE</sequence>
<dbReference type="Proteomes" id="UP000236291">
    <property type="component" value="Unassembled WGS sequence"/>
</dbReference>
<dbReference type="PROSITE" id="PS00518">
    <property type="entry name" value="ZF_RING_1"/>
    <property type="match status" value="1"/>
</dbReference>
<dbReference type="GO" id="GO:0006511">
    <property type="term" value="P:ubiquitin-dependent protein catabolic process"/>
    <property type="evidence" value="ECO:0007669"/>
    <property type="project" value="TreeGrafter"/>
</dbReference>
<evidence type="ECO:0000256" key="4">
    <source>
        <dbReference type="PROSITE-ProRule" id="PRU00175"/>
    </source>
</evidence>
<reference evidence="6 7" key="1">
    <citation type="journal article" date="2014" name="Am. J. Bot.">
        <title>Genome assembly and annotation for red clover (Trifolium pratense; Fabaceae).</title>
        <authorList>
            <person name="Istvanek J."/>
            <person name="Jaros M."/>
            <person name="Krenek A."/>
            <person name="Repkova J."/>
        </authorList>
    </citation>
    <scope>NUCLEOTIDE SEQUENCE [LARGE SCALE GENOMIC DNA]</scope>
    <source>
        <strain evidence="7">cv. Tatra</strain>
        <tissue evidence="6">Young leaves</tissue>
    </source>
</reference>
<evidence type="ECO:0000313" key="7">
    <source>
        <dbReference type="Proteomes" id="UP000236291"/>
    </source>
</evidence>
<name>A0A2K3JS96_TRIPR</name>
<dbReference type="PANTHER" id="PTHR47094:SF1">
    <property type="entry name" value="RING-TYPE E3 UBIQUITIN TRANSFERASE"/>
    <property type="match status" value="1"/>
</dbReference>
<dbReference type="PANTHER" id="PTHR47094">
    <property type="entry name" value="ELFLESS, ISOFORM B"/>
    <property type="match status" value="1"/>
</dbReference>
<dbReference type="GO" id="GO:0061630">
    <property type="term" value="F:ubiquitin protein ligase activity"/>
    <property type="evidence" value="ECO:0007669"/>
    <property type="project" value="InterPro"/>
</dbReference>